<comment type="caution">
    <text evidence="2">The sequence shown here is derived from an EMBL/GenBank/DDBJ whole genome shotgun (WGS) entry which is preliminary data.</text>
</comment>
<protein>
    <submittedName>
        <fullName evidence="2">Uncharacterized protein</fullName>
    </submittedName>
</protein>
<evidence type="ECO:0000313" key="2">
    <source>
        <dbReference type="EMBL" id="ORL58086.1"/>
    </source>
</evidence>
<gene>
    <name evidence="2" type="ORF">B7H17_26175</name>
</gene>
<dbReference type="InterPro" id="IPR036410">
    <property type="entry name" value="HSP_DnaJ_Cys-rich_dom_sf"/>
</dbReference>
<organism evidence="2 3">
    <name type="scientific">Pseudomonas putida</name>
    <name type="common">Arthrobacter siderocapsulatus</name>
    <dbReference type="NCBI Taxonomy" id="303"/>
    <lineage>
        <taxon>Bacteria</taxon>
        <taxon>Pseudomonadati</taxon>
        <taxon>Pseudomonadota</taxon>
        <taxon>Gammaproteobacteria</taxon>
        <taxon>Pseudomonadales</taxon>
        <taxon>Pseudomonadaceae</taxon>
        <taxon>Pseudomonas</taxon>
    </lineage>
</organism>
<reference evidence="2 3" key="1">
    <citation type="submission" date="2017-04" db="EMBL/GenBank/DDBJ databases">
        <title>Presence of VIM-2 positive Pseudomonas species in chickens and their surrounding environment.</title>
        <authorList>
            <person name="Zhang R."/>
        </authorList>
    </citation>
    <scope>NUCLEOTIDE SEQUENCE [LARGE SCALE GENOMIC DNA]</scope>
    <source>
        <strain evidence="2 3">DZ-C18</strain>
    </source>
</reference>
<dbReference type="RefSeq" id="WP_084859287.1">
    <property type="nucleotide sequence ID" value="NZ_NBWC01000055.1"/>
</dbReference>
<name>A0A1X0ZM80_PSEPU</name>
<feature type="coiled-coil region" evidence="1">
    <location>
        <begin position="95"/>
        <end position="129"/>
    </location>
</feature>
<proteinExistence type="predicted"/>
<sequence length="135" mass="14837">MRSREQDRQQWQDPDFNKWLDDAISDAGHIVWDAIPDVGSAWNGWDAAKAALGYYCPACNGSGEEIHVSYQGPESFERLGDCTTCGGDGRSSAALQMAHARLEQLLSEKTQLQGEVLALNHKLEQAEAKAKECGQ</sequence>
<dbReference type="SUPFAM" id="SSF57938">
    <property type="entry name" value="DnaJ/Hsp40 cysteine-rich domain"/>
    <property type="match status" value="1"/>
</dbReference>
<dbReference type="Proteomes" id="UP000193675">
    <property type="component" value="Unassembled WGS sequence"/>
</dbReference>
<evidence type="ECO:0000256" key="1">
    <source>
        <dbReference type="SAM" id="Coils"/>
    </source>
</evidence>
<dbReference type="AlphaFoldDB" id="A0A1X0ZM80"/>
<dbReference type="EMBL" id="NBWC01000055">
    <property type="protein sequence ID" value="ORL58086.1"/>
    <property type="molecule type" value="Genomic_DNA"/>
</dbReference>
<accession>A0A1X0ZM80</accession>
<evidence type="ECO:0000313" key="3">
    <source>
        <dbReference type="Proteomes" id="UP000193675"/>
    </source>
</evidence>
<dbReference type="Gene3D" id="6.20.20.10">
    <property type="match status" value="1"/>
</dbReference>
<keyword evidence="1" id="KW-0175">Coiled coil</keyword>